<evidence type="ECO:0000256" key="1">
    <source>
        <dbReference type="SAM" id="Phobius"/>
    </source>
</evidence>
<evidence type="ECO:0000313" key="2">
    <source>
        <dbReference type="EMBL" id="GBN75546.1"/>
    </source>
</evidence>
<reference evidence="2 3" key="1">
    <citation type="journal article" date="2019" name="Sci. Rep.">
        <title>Orb-weaving spider Araneus ventricosus genome elucidates the spidroin gene catalogue.</title>
        <authorList>
            <person name="Kono N."/>
            <person name="Nakamura H."/>
            <person name="Ohtoshi R."/>
            <person name="Moran D.A.P."/>
            <person name="Shinohara A."/>
            <person name="Yoshida Y."/>
            <person name="Fujiwara M."/>
            <person name="Mori M."/>
            <person name="Tomita M."/>
            <person name="Arakawa K."/>
        </authorList>
    </citation>
    <scope>NUCLEOTIDE SEQUENCE [LARGE SCALE GENOMIC DNA]</scope>
</reference>
<organism evidence="2 3">
    <name type="scientific">Araneus ventricosus</name>
    <name type="common">Orbweaver spider</name>
    <name type="synonym">Epeira ventricosa</name>
    <dbReference type="NCBI Taxonomy" id="182803"/>
    <lineage>
        <taxon>Eukaryota</taxon>
        <taxon>Metazoa</taxon>
        <taxon>Ecdysozoa</taxon>
        <taxon>Arthropoda</taxon>
        <taxon>Chelicerata</taxon>
        <taxon>Arachnida</taxon>
        <taxon>Araneae</taxon>
        <taxon>Araneomorphae</taxon>
        <taxon>Entelegynae</taxon>
        <taxon>Araneoidea</taxon>
        <taxon>Araneidae</taxon>
        <taxon>Araneus</taxon>
    </lineage>
</organism>
<keyword evidence="1" id="KW-1133">Transmembrane helix</keyword>
<feature type="transmembrane region" description="Helical" evidence="1">
    <location>
        <begin position="88"/>
        <end position="108"/>
    </location>
</feature>
<proteinExistence type="predicted"/>
<keyword evidence="1" id="KW-0812">Transmembrane</keyword>
<name>A0A4Y2RJE1_ARAVE</name>
<keyword evidence="3" id="KW-1185">Reference proteome</keyword>
<dbReference type="EMBL" id="BGPR01017235">
    <property type="protein sequence ID" value="GBN75546.1"/>
    <property type="molecule type" value="Genomic_DNA"/>
</dbReference>
<dbReference type="AlphaFoldDB" id="A0A4Y2RJE1"/>
<accession>A0A4Y2RJE1</accession>
<sequence length="109" mass="12285">MLILARFCGPLRNGDFLAKRNFQERPCTINLFMLVLHELSGNYVTSPNEVTSFLMTSLPAEKNIKQASSERSEVDLINKQAVEHCVEILMVISAVELSAVLILVLRFFT</sequence>
<dbReference type="Proteomes" id="UP000499080">
    <property type="component" value="Unassembled WGS sequence"/>
</dbReference>
<keyword evidence="1" id="KW-0472">Membrane</keyword>
<comment type="caution">
    <text evidence="2">The sequence shown here is derived from an EMBL/GenBank/DDBJ whole genome shotgun (WGS) entry which is preliminary data.</text>
</comment>
<evidence type="ECO:0000313" key="3">
    <source>
        <dbReference type="Proteomes" id="UP000499080"/>
    </source>
</evidence>
<gene>
    <name evidence="2" type="ORF">AVEN_230466_1</name>
</gene>
<protein>
    <submittedName>
        <fullName evidence="2">Uncharacterized protein</fullName>
    </submittedName>
</protein>